<proteinExistence type="predicted"/>
<dbReference type="InterPro" id="IPR051611">
    <property type="entry name" value="ECF_transporter_component"/>
</dbReference>
<evidence type="ECO:0000256" key="4">
    <source>
        <dbReference type="ARBA" id="ARBA00022989"/>
    </source>
</evidence>
<evidence type="ECO:0000256" key="5">
    <source>
        <dbReference type="ARBA" id="ARBA00023136"/>
    </source>
</evidence>
<keyword evidence="4 6" id="KW-1133">Transmembrane helix</keyword>
<protein>
    <submittedName>
        <fullName evidence="7">Nickel transport protein NikQ</fullName>
    </submittedName>
</protein>
<dbReference type="PANTHER" id="PTHR34857">
    <property type="entry name" value="SLL0384 PROTEIN"/>
    <property type="match status" value="1"/>
</dbReference>
<dbReference type="InterPro" id="IPR003339">
    <property type="entry name" value="ABC/ECF_trnsptr_transmembrane"/>
</dbReference>
<dbReference type="PANTHER" id="PTHR34857:SF2">
    <property type="entry name" value="SLL0384 PROTEIN"/>
    <property type="match status" value="1"/>
</dbReference>
<dbReference type="RefSeq" id="WP_156271396.1">
    <property type="nucleotide sequence ID" value="NZ_CP046244.1"/>
</dbReference>
<dbReference type="InterPro" id="IPR012809">
    <property type="entry name" value="ECF_CbiQ"/>
</dbReference>
<gene>
    <name evidence="7" type="primary">nikQ</name>
    <name evidence="7" type="ORF">MGLY_02770</name>
</gene>
<dbReference type="GO" id="GO:0006824">
    <property type="term" value="P:cobalt ion transport"/>
    <property type="evidence" value="ECO:0007669"/>
    <property type="project" value="InterPro"/>
</dbReference>
<evidence type="ECO:0000256" key="6">
    <source>
        <dbReference type="SAM" id="Phobius"/>
    </source>
</evidence>
<organism evidence="7 8">
    <name type="scientific">Neomoorella glycerini</name>
    <dbReference type="NCBI Taxonomy" id="55779"/>
    <lineage>
        <taxon>Bacteria</taxon>
        <taxon>Bacillati</taxon>
        <taxon>Bacillota</taxon>
        <taxon>Clostridia</taxon>
        <taxon>Neomoorellales</taxon>
        <taxon>Neomoorellaceae</taxon>
        <taxon>Neomoorella</taxon>
    </lineage>
</organism>
<sequence length="314" mass="34968">MPAENLPSWLRQNNYAPVRIGGSKRRPGFGEKTLQDLAHFGQEVLFAEELAARRGWLQGLDPRLKLVGLLWLAVVAGLARHPFTLVSIYGGVILLAYLSRIPLGPYLKRVWLFVPLFTGIMVFPSLFNWVRPGEPLVVLLHLGGPVNLGPWQLPADLAITRQGLAGAGLLILRVGVTVSLAFLVTMTTRWAALLRALRVLRVPRIFVLIFSMTYRYIFLLLKTTEEMFTARQSRLVGKSDIKMNRHFLAGAMGNLLTRAYALSEEVYQAMVARGYRGEGRCLEDFSLAPGDYWRFAGIILAGLILLGGDYYLGG</sequence>
<keyword evidence="5 6" id="KW-0472">Membrane</keyword>
<dbReference type="GO" id="GO:0043190">
    <property type="term" value="C:ATP-binding cassette (ABC) transporter complex"/>
    <property type="evidence" value="ECO:0007669"/>
    <property type="project" value="InterPro"/>
</dbReference>
<evidence type="ECO:0000256" key="3">
    <source>
        <dbReference type="ARBA" id="ARBA00022692"/>
    </source>
</evidence>
<dbReference type="Pfam" id="PF02361">
    <property type="entry name" value="CbiQ"/>
    <property type="match status" value="1"/>
</dbReference>
<feature type="transmembrane region" description="Helical" evidence="6">
    <location>
        <begin position="69"/>
        <end position="98"/>
    </location>
</feature>
<feature type="transmembrane region" description="Helical" evidence="6">
    <location>
        <begin position="292"/>
        <end position="312"/>
    </location>
</feature>
<accession>A0A6I5ZMW8</accession>
<evidence type="ECO:0000313" key="8">
    <source>
        <dbReference type="Proteomes" id="UP000425916"/>
    </source>
</evidence>
<evidence type="ECO:0000313" key="7">
    <source>
        <dbReference type="EMBL" id="QGP90955.1"/>
    </source>
</evidence>
<feature type="transmembrane region" description="Helical" evidence="6">
    <location>
        <begin position="110"/>
        <end position="130"/>
    </location>
</feature>
<evidence type="ECO:0000256" key="1">
    <source>
        <dbReference type="ARBA" id="ARBA00004651"/>
    </source>
</evidence>
<dbReference type="CDD" id="cd16914">
    <property type="entry name" value="EcfT"/>
    <property type="match status" value="1"/>
</dbReference>
<dbReference type="Proteomes" id="UP000425916">
    <property type="component" value="Chromosome"/>
</dbReference>
<feature type="transmembrane region" description="Helical" evidence="6">
    <location>
        <begin position="163"/>
        <end position="184"/>
    </location>
</feature>
<dbReference type="OrthoDB" id="9815246at2"/>
<keyword evidence="3 6" id="KW-0812">Transmembrane</keyword>
<keyword evidence="8" id="KW-1185">Reference proteome</keyword>
<evidence type="ECO:0000256" key="2">
    <source>
        <dbReference type="ARBA" id="ARBA00022475"/>
    </source>
</evidence>
<feature type="transmembrane region" description="Helical" evidence="6">
    <location>
        <begin position="205"/>
        <end position="221"/>
    </location>
</feature>
<name>A0A6I5ZMW8_9FIRM</name>
<dbReference type="AlphaFoldDB" id="A0A6I5ZMW8"/>
<comment type="subcellular location">
    <subcellularLocation>
        <location evidence="1">Cell membrane</location>
        <topology evidence="1">Multi-pass membrane protein</topology>
    </subcellularLocation>
</comment>
<dbReference type="NCBIfam" id="TIGR02454">
    <property type="entry name" value="ECF_T_CbiQ"/>
    <property type="match status" value="1"/>
</dbReference>
<dbReference type="EMBL" id="CP046244">
    <property type="protein sequence ID" value="QGP90955.1"/>
    <property type="molecule type" value="Genomic_DNA"/>
</dbReference>
<keyword evidence="2" id="KW-1003">Cell membrane</keyword>
<reference evidence="7 8" key="1">
    <citation type="submission" date="2019-11" db="EMBL/GenBank/DDBJ databases">
        <title>Genome sequence of Moorella glycerini DSM11254.</title>
        <authorList>
            <person name="Poehlein A."/>
            <person name="Boeer T."/>
            <person name="Daniel R."/>
        </authorList>
    </citation>
    <scope>NUCLEOTIDE SEQUENCE [LARGE SCALE GENOMIC DNA]</scope>
    <source>
        <strain evidence="7 8">DSM 11254</strain>
    </source>
</reference>